<accession>A0ACC0EAU1</accession>
<reference evidence="2" key="2">
    <citation type="journal article" date="2018" name="Mol. Plant Microbe Interact.">
        <title>Genome sequence resources for the wheat stripe rust pathogen (Puccinia striiformis f. sp. tritici) and the barley stripe rust pathogen (Puccinia striiformis f. sp. hordei).</title>
        <authorList>
            <person name="Xia C."/>
            <person name="Wang M."/>
            <person name="Yin C."/>
            <person name="Cornejo O.E."/>
            <person name="Hulbert S.H."/>
            <person name="Chen X."/>
        </authorList>
    </citation>
    <scope>NUCLEOTIDE SEQUENCE [LARGE SCALE GENOMIC DNA]</scope>
    <source>
        <strain evidence="2">93-210</strain>
    </source>
</reference>
<comment type="caution">
    <text evidence="1">The sequence shown here is derived from an EMBL/GenBank/DDBJ whole genome shotgun (WGS) entry which is preliminary data.</text>
</comment>
<proteinExistence type="predicted"/>
<organism evidence="1 2">
    <name type="scientific">Puccinia striiformis f. sp. tritici</name>
    <dbReference type="NCBI Taxonomy" id="168172"/>
    <lineage>
        <taxon>Eukaryota</taxon>
        <taxon>Fungi</taxon>
        <taxon>Dikarya</taxon>
        <taxon>Basidiomycota</taxon>
        <taxon>Pucciniomycotina</taxon>
        <taxon>Pucciniomycetes</taxon>
        <taxon>Pucciniales</taxon>
        <taxon>Pucciniaceae</taxon>
        <taxon>Puccinia</taxon>
    </lineage>
</organism>
<gene>
    <name evidence="1" type="ORF">MJO28_008405</name>
</gene>
<keyword evidence="2" id="KW-1185">Reference proteome</keyword>
<dbReference type="Proteomes" id="UP001060170">
    <property type="component" value="Chromosome 8"/>
</dbReference>
<reference evidence="1 2" key="3">
    <citation type="journal article" date="2022" name="Microbiol. Spectr.">
        <title>Folding features and dynamics of 3D genome architecture in plant fungal pathogens.</title>
        <authorList>
            <person name="Xia C."/>
        </authorList>
    </citation>
    <scope>NUCLEOTIDE SEQUENCE [LARGE SCALE GENOMIC DNA]</scope>
    <source>
        <strain evidence="1 2">93-210</strain>
    </source>
</reference>
<sequence length="2037" mass="229420">MYELSGAPVVKFYQLQRVPHALYFERVTCLTINQTNEMDSLDLNVHSAILTSLAQCYATSSPNEEPVAIPTKLSALGLRDGSSKKPESSDQSHQLESSNSNSPVEIKITDSQAHYVIAYAAYISQSAVARVSISSAEVQRLCDMIRNLASWSIELNLSTENVAEWAIVDEITYRLVVAMLEIGLSSTPSDREKLVDALAALFTELKVGLLNESPIRIVTHFLPALSGLRRALGSGFFPFTIAHINQLFSSTANSPMFSLSVQSKEHIESALAASSESDLTDYHRHQIDNFKARYLVIGFPLSPSMIVFAELQQCRNCLEQCLVSAGHGSTAEILETEPNDSGWACLKQSAHGRTGIGSNPDKINEINDRMTALFEDYYTVHQQELETGSPDDYTLKILCEIIKLSTVCAVILDNVSDEVFDQMMTLHTEEAIIIHPEIQIAASESLIVLARNFPNLLDRITENLRAYVSSTIPPTDIDASQGDEACRSVLTAAHALAVCLELKNSPDFTKAVIYALVNHVNTAQADLSIQRPNHLEKTPPLQTPQTFSKEQAESISAENQQLVSINALITLLILLEKVNQVELNSVIAPMLLICLKGANSNLEAAILIVVADLAVKVNQQAFEDIISTFTSLTKTTSLELTATDSREVFQLGIFRAQTKLSRNLCEREDFSEIYLMELLKLFIDKGQAIQSVHAALPGFPHLINHLGVLVPVIANVLQVDSSFNPRKTSSSKLSELFRNFWYVCVLFGFLSSSSHSRPTSGSASVPPDWLIESLRQIATRSPTLTHLTSINYLTTELDYNPILKFPDPPVSVTPPKSRHNHAIVPSLHQIALDQAKKQELASLIPTHSGQIKSLNFIQTIFLLTTTRLEIFRAEDCRASNILEYFSHVSPDEVDVHNLFGFLVTISEKVLGAFVSSFQQHVIRHTEVPHVYDQIPEILKFTCHHSTRIRGIALRYCQDMIIAFPTLVCDFETVLTMLELITLLRISCEGEYEDEYSPKYKFHSERADLTIELIDDYVIRQQILSDLCRSVKNWLSIALARAPLEMKSIFLRYLDAVTSPISMNPIGNIEMGKSIALELAKMIPSNSQLSHLPSWGNWAPDLSNDLARSFSNRMFYNGQAIHLSSLPESECQARLEECRAELKQIMKQITSGGKKTSITQLSSALYRAGSHVIASPKPDLELLQRLVSLPIRMFTPLSVSLGLEVWTWLIDVKPEVEIKLITEVMTMWNWTHRRRKGLFSDSLDSVNPLNQSIQFNATDRDEMHHHVNSIKRMLKPHSILLDFLSSRFQAARYKNRSLVMATMRFLRKSFENVSDWCKHPLSRELRVRLLIFGFSICQGSRMEENVEHLLRDLSYHASFDWFSLTSSFSFGSNRLQHESELRLLQELLEMVKVDVPVNAYHLSSLGTNANLRLLPGRLSPSAASLAHTDRNRLLQLFLENEILRLMVWHNPLNDPKKGKDIEDNISKLKVEAEVKLMVQTAWSINPHLALRLTERFKNVYIEEETRSLVKKFSHQARKVPEALDYFAQPFDPAILPSLHQILYWRKTPVMTALTYFLPQYDNDPVLLQYAMRVLEEHPVEVTFFYIPQVVQALRTDTLGYVERFICETAKVSQLFCHQIIWNMKANTFKGDDATEPDSMKPTLDRIMESIISSLSGEAKAFYETEFSFFDEVTSISKTLKDYLKKDKAEKKAKIAEELAKIKLLEGVYLPSNPDGTVVDIDRNSGRPLQSHAKTPFMATFKVQRTKTVHIDDDGRDVEEGQEVTKTVDTWQAAIFKVGDDCRQDVLALQLIAIHKTMYESMCVDLHLVPYRVTATAPGCGVIDVIPDATSRDEMGRAKINDLSSFFIGKFGPVDSIGFQTARMNFIRSMAAYSVMCYLIQIKDRHNGNIMIDGHGHITHIDFGFLFDIGPGGIKFEPNSFKLTGEMIALMGGQNSAGFRSFQELVIKGFLISRPFFKEIATCVKLMSDTQLPSFKGESTITKFIERFKPNLSDREAAVFMQSVISNAKQNGLSLLYDEFQWVTNEIPYTQKDWITRTT</sequence>
<evidence type="ECO:0000313" key="1">
    <source>
        <dbReference type="EMBL" id="KAI7949584.1"/>
    </source>
</evidence>
<reference evidence="2" key="1">
    <citation type="journal article" date="2018" name="BMC Genomics">
        <title>Genomic insights into host adaptation between the wheat stripe rust pathogen (Puccinia striiformis f. sp. tritici) and the barley stripe rust pathogen (Puccinia striiformis f. sp. hordei).</title>
        <authorList>
            <person name="Xia C."/>
            <person name="Wang M."/>
            <person name="Yin C."/>
            <person name="Cornejo O.E."/>
            <person name="Hulbert S.H."/>
            <person name="Chen X."/>
        </authorList>
    </citation>
    <scope>NUCLEOTIDE SEQUENCE [LARGE SCALE GENOMIC DNA]</scope>
    <source>
        <strain evidence="2">93-210</strain>
    </source>
</reference>
<name>A0ACC0EAU1_9BASI</name>
<protein>
    <submittedName>
        <fullName evidence="1">Uncharacterized protein</fullName>
    </submittedName>
</protein>
<dbReference type="EMBL" id="CM045872">
    <property type="protein sequence ID" value="KAI7949584.1"/>
    <property type="molecule type" value="Genomic_DNA"/>
</dbReference>
<evidence type="ECO:0000313" key="2">
    <source>
        <dbReference type="Proteomes" id="UP001060170"/>
    </source>
</evidence>